<dbReference type="AlphaFoldDB" id="A0A8J6KDI0"/>
<dbReference type="GO" id="GO:1902004">
    <property type="term" value="P:positive regulation of amyloid-beta formation"/>
    <property type="evidence" value="ECO:0007669"/>
    <property type="project" value="TreeGrafter"/>
</dbReference>
<gene>
    <name evidence="2" type="ORF">GDO78_005737</name>
</gene>
<accession>A0A8J6KDI0</accession>
<dbReference type="EMBL" id="WNTK01000002">
    <property type="protein sequence ID" value="KAG9489978.1"/>
    <property type="molecule type" value="Genomic_DNA"/>
</dbReference>
<dbReference type="OrthoDB" id="9997853at2759"/>
<dbReference type="InterPro" id="IPR026172">
    <property type="entry name" value="GSAP_fam"/>
</dbReference>
<dbReference type="Proteomes" id="UP000770717">
    <property type="component" value="Unassembled WGS sequence"/>
</dbReference>
<dbReference type="Pfam" id="PF14959">
    <property type="entry name" value="GSAP-16"/>
    <property type="match status" value="1"/>
</dbReference>
<dbReference type="PANTHER" id="PTHR13630:SF1">
    <property type="entry name" value="GAMMA-SECRETASE-ACTIVATING PROTEIN"/>
    <property type="match status" value="1"/>
</dbReference>
<reference evidence="2" key="1">
    <citation type="thesis" date="2020" institute="ProQuest LLC" country="789 East Eisenhower Parkway, Ann Arbor, MI, USA">
        <title>Comparative Genomics and Chromosome Evolution.</title>
        <authorList>
            <person name="Mudd A.B."/>
        </authorList>
    </citation>
    <scope>NUCLEOTIDE SEQUENCE</scope>
    <source>
        <strain evidence="2">HN-11 Male</strain>
        <tissue evidence="2">Kidney and liver</tissue>
    </source>
</reference>
<organism evidence="2 3">
    <name type="scientific">Eleutherodactylus coqui</name>
    <name type="common">Puerto Rican coqui</name>
    <dbReference type="NCBI Taxonomy" id="57060"/>
    <lineage>
        <taxon>Eukaryota</taxon>
        <taxon>Metazoa</taxon>
        <taxon>Chordata</taxon>
        <taxon>Craniata</taxon>
        <taxon>Vertebrata</taxon>
        <taxon>Euteleostomi</taxon>
        <taxon>Amphibia</taxon>
        <taxon>Batrachia</taxon>
        <taxon>Anura</taxon>
        <taxon>Neobatrachia</taxon>
        <taxon>Hyloidea</taxon>
        <taxon>Eleutherodactylidae</taxon>
        <taxon>Eleutherodactylinae</taxon>
        <taxon>Eleutherodactylus</taxon>
        <taxon>Eleutherodactylus</taxon>
    </lineage>
</organism>
<sequence length="747" mass="86451">MLLEFQVTFDLQRDVLPWVSALGSPVSDTVEKSSRTLRIINVERGGNVLYTWKGVEGFTSVGLYDPLAKTNEKLYSIDNEVNILSASVNSGKTLLVSRYLALVMEIKPINNVKVLKAVDCSIRVQFLSSLEDVYASCENHLLIVSEEKYIDKFHISIGEDDEKRAVINNISNIPKDRIAEDFLWVQWDVLQQMLFYIVPKHAGCILHCIQFYPDGNFEFVVSGLCLFYYRTPTVLQEFTYVVAFLHKGCSKTFKVSTTITDPKQLKVSFINIDSYVAVYLPDQALHLINTRFPELMCYHLFLAGDCAKIDGLHCDCPLQTVLKTHVIECCTGILFSVSVNQGELLKCLTESRLDCERLAVLHCFLLHLDLQPQKEAQLIDWICDNLSTCVTFDPIQEFIIASLHRYLSLETVYLDKLLPYTSVPYWSQAIDRISCTTDIIEMPILKIDIFKDFWEHFLSELEYMKQTQQRFLYSNHMQRRDWCRLIYDGNSKEKRTDAYQRNILENTKKTVPLNQEEEYLQKDLMGLMMVKLKDHLSQHLHCAAKNKVDKIVLDFVCKQLDLVCQILEVVWRKHILGPSILCLDRDGNSSEYFAFHVMCRITDAASQMSMPLPPGFQTLQLFLSVRCLPLGCLLQYIDAGVLTLTEAFVVKLLKELDDNETNEKLKCSIFLRLPENICEKIYNLWDHTTSNNVIAMKYMKKLLFRLKQREITRQSPTDRSPMYMNFLPLNYLIMRLSEVEDKGIFYI</sequence>
<dbReference type="PANTHER" id="PTHR13630">
    <property type="entry name" value="GAMMA-SECRETASE-ACTIVATING PROTEIN"/>
    <property type="match status" value="1"/>
</dbReference>
<proteinExistence type="predicted"/>
<evidence type="ECO:0000259" key="1">
    <source>
        <dbReference type="Pfam" id="PF14959"/>
    </source>
</evidence>
<dbReference type="GO" id="GO:0005802">
    <property type="term" value="C:trans-Golgi network"/>
    <property type="evidence" value="ECO:0007669"/>
    <property type="project" value="TreeGrafter"/>
</dbReference>
<protein>
    <recommendedName>
        <fullName evidence="1">Gamma-secretase-activating protein C-terminal domain-containing protein</fullName>
    </recommendedName>
</protein>
<evidence type="ECO:0000313" key="2">
    <source>
        <dbReference type="EMBL" id="KAG9489978.1"/>
    </source>
</evidence>
<name>A0A8J6KDI0_ELECQ</name>
<keyword evidence="3" id="KW-1185">Reference proteome</keyword>
<comment type="caution">
    <text evidence="2">The sequence shown here is derived from an EMBL/GenBank/DDBJ whole genome shotgun (WGS) entry which is preliminary data.</text>
</comment>
<evidence type="ECO:0000313" key="3">
    <source>
        <dbReference type="Proteomes" id="UP000770717"/>
    </source>
</evidence>
<feature type="domain" description="Gamma-secretase-activating protein C-terminal" evidence="1">
    <location>
        <begin position="560"/>
        <end position="666"/>
    </location>
</feature>
<dbReference type="InterPro" id="IPR028010">
    <property type="entry name" value="GSAP_C_dom"/>
</dbReference>